<reference evidence="10" key="2">
    <citation type="journal article" date="2021" name="PeerJ">
        <title>Extensive microbial diversity within the chicken gut microbiome revealed by metagenomics and culture.</title>
        <authorList>
            <person name="Gilroy R."/>
            <person name="Ravi A."/>
            <person name="Getino M."/>
            <person name="Pursley I."/>
            <person name="Horton D.L."/>
            <person name="Alikhan N.F."/>
            <person name="Baker D."/>
            <person name="Gharbi K."/>
            <person name="Hall N."/>
            <person name="Watson M."/>
            <person name="Adriaenssens E.M."/>
            <person name="Foster-Nyarko E."/>
            <person name="Jarju S."/>
            <person name="Secka A."/>
            <person name="Antonio M."/>
            <person name="Oren A."/>
            <person name="Chaudhuri R.R."/>
            <person name="La Ragione R."/>
            <person name="Hildebrand F."/>
            <person name="Pallen M.J."/>
        </authorList>
    </citation>
    <scope>NUCLEOTIDE SEQUENCE</scope>
    <source>
        <strain evidence="10">ChiSjej1B19-7085</strain>
    </source>
</reference>
<keyword evidence="6" id="KW-0418">Kinase</keyword>
<dbReference type="PANTHER" id="PTHR43071">
    <property type="entry name" value="2-AMINO-4-HYDROXY-6-HYDROXYMETHYLDIHYDROPTERIDINE PYROPHOSPHOKINASE"/>
    <property type="match status" value="1"/>
</dbReference>
<keyword evidence="7" id="KW-0067">ATP-binding</keyword>
<evidence type="ECO:0000256" key="4">
    <source>
        <dbReference type="ARBA" id="ARBA00022679"/>
    </source>
</evidence>
<dbReference type="AlphaFoldDB" id="A0A9D1DQR2"/>
<evidence type="ECO:0000256" key="8">
    <source>
        <dbReference type="ARBA" id="ARBA00022909"/>
    </source>
</evidence>
<dbReference type="GO" id="GO:0046656">
    <property type="term" value="P:folic acid biosynthetic process"/>
    <property type="evidence" value="ECO:0007669"/>
    <property type="project" value="UniProtKB-KW"/>
</dbReference>
<feature type="domain" description="7,8-dihydro-6-hydroxymethylpterin-pyrophosphokinase" evidence="9">
    <location>
        <begin position="6"/>
        <end position="134"/>
    </location>
</feature>
<dbReference type="Gene3D" id="3.30.70.560">
    <property type="entry name" value="7,8-Dihydro-6-hydroxymethylpterin-pyrophosphokinase HPPK"/>
    <property type="match status" value="1"/>
</dbReference>
<name>A0A9D1DQR2_9FIRM</name>
<evidence type="ECO:0000313" key="11">
    <source>
        <dbReference type="Proteomes" id="UP000886785"/>
    </source>
</evidence>
<keyword evidence="8" id="KW-0289">Folate biosynthesis</keyword>
<dbReference type="CDD" id="cd00483">
    <property type="entry name" value="HPPK"/>
    <property type="match status" value="1"/>
</dbReference>
<evidence type="ECO:0000256" key="3">
    <source>
        <dbReference type="ARBA" id="ARBA00013253"/>
    </source>
</evidence>
<evidence type="ECO:0000256" key="1">
    <source>
        <dbReference type="ARBA" id="ARBA00000198"/>
    </source>
</evidence>
<dbReference type="InterPro" id="IPR035907">
    <property type="entry name" value="Hppk_sf"/>
</dbReference>
<accession>A0A9D1DQR2</accession>
<dbReference type="GO" id="GO:0005524">
    <property type="term" value="F:ATP binding"/>
    <property type="evidence" value="ECO:0007669"/>
    <property type="project" value="UniProtKB-KW"/>
</dbReference>
<comment type="caution">
    <text evidence="10">The sequence shown here is derived from an EMBL/GenBank/DDBJ whole genome shotgun (WGS) entry which is preliminary data.</text>
</comment>
<dbReference type="EC" id="2.7.6.3" evidence="3"/>
<protein>
    <recommendedName>
        <fullName evidence="3">2-amino-4-hydroxy-6-hydroxymethyldihydropteridine diphosphokinase</fullName>
        <ecNumber evidence="3">2.7.6.3</ecNumber>
    </recommendedName>
</protein>
<dbReference type="GO" id="GO:0003848">
    <property type="term" value="F:2-amino-4-hydroxy-6-hydroxymethyldihydropteridine diphosphokinase activity"/>
    <property type="evidence" value="ECO:0007669"/>
    <property type="project" value="UniProtKB-EC"/>
</dbReference>
<dbReference type="EMBL" id="DVHF01000072">
    <property type="protein sequence ID" value="HIR57223.1"/>
    <property type="molecule type" value="Genomic_DNA"/>
</dbReference>
<comment type="catalytic activity">
    <reaction evidence="1">
        <text>6-hydroxymethyl-7,8-dihydropterin + ATP = (7,8-dihydropterin-6-yl)methyl diphosphate + AMP + H(+)</text>
        <dbReference type="Rhea" id="RHEA:11412"/>
        <dbReference type="ChEBI" id="CHEBI:15378"/>
        <dbReference type="ChEBI" id="CHEBI:30616"/>
        <dbReference type="ChEBI" id="CHEBI:44841"/>
        <dbReference type="ChEBI" id="CHEBI:72950"/>
        <dbReference type="ChEBI" id="CHEBI:456215"/>
        <dbReference type="EC" id="2.7.6.3"/>
    </reaction>
</comment>
<dbReference type="PANTHER" id="PTHR43071:SF1">
    <property type="entry name" value="2-AMINO-4-HYDROXY-6-HYDROXYMETHYLDIHYDROPTERIDINE PYROPHOSPHOKINASE"/>
    <property type="match status" value="1"/>
</dbReference>
<reference evidence="10" key="1">
    <citation type="submission" date="2020-10" db="EMBL/GenBank/DDBJ databases">
        <authorList>
            <person name="Gilroy R."/>
        </authorList>
    </citation>
    <scope>NUCLEOTIDE SEQUENCE</scope>
    <source>
        <strain evidence="10">ChiSjej1B19-7085</strain>
    </source>
</reference>
<dbReference type="NCBIfam" id="TIGR01498">
    <property type="entry name" value="folK"/>
    <property type="match status" value="1"/>
</dbReference>
<dbReference type="SUPFAM" id="SSF55083">
    <property type="entry name" value="6-hydroxymethyl-7,8-dihydropterin pyrophosphokinase, HPPK"/>
    <property type="match status" value="1"/>
</dbReference>
<evidence type="ECO:0000256" key="5">
    <source>
        <dbReference type="ARBA" id="ARBA00022741"/>
    </source>
</evidence>
<evidence type="ECO:0000313" key="10">
    <source>
        <dbReference type="EMBL" id="HIR57223.1"/>
    </source>
</evidence>
<evidence type="ECO:0000256" key="7">
    <source>
        <dbReference type="ARBA" id="ARBA00022840"/>
    </source>
</evidence>
<dbReference type="Proteomes" id="UP000886785">
    <property type="component" value="Unassembled WGS sequence"/>
</dbReference>
<evidence type="ECO:0000256" key="6">
    <source>
        <dbReference type="ARBA" id="ARBA00022777"/>
    </source>
</evidence>
<evidence type="ECO:0000256" key="2">
    <source>
        <dbReference type="ARBA" id="ARBA00005051"/>
    </source>
</evidence>
<gene>
    <name evidence="10" type="primary">folK</name>
    <name evidence="10" type="ORF">IAA54_06105</name>
</gene>
<proteinExistence type="predicted"/>
<dbReference type="Pfam" id="PF01288">
    <property type="entry name" value="HPPK"/>
    <property type="match status" value="1"/>
</dbReference>
<comment type="pathway">
    <text evidence="2">Cofactor biosynthesis; tetrahydrofolate biosynthesis; 2-amino-4-hydroxy-6-hydroxymethyl-7,8-dihydropteridine diphosphate from 7,8-dihydroneopterin triphosphate: step 4/4.</text>
</comment>
<evidence type="ECO:0000259" key="9">
    <source>
        <dbReference type="Pfam" id="PF01288"/>
    </source>
</evidence>
<dbReference type="InterPro" id="IPR000550">
    <property type="entry name" value="Hppk"/>
</dbReference>
<keyword evidence="4 10" id="KW-0808">Transferase</keyword>
<dbReference type="GO" id="GO:0016301">
    <property type="term" value="F:kinase activity"/>
    <property type="evidence" value="ECO:0007669"/>
    <property type="project" value="UniProtKB-KW"/>
</dbReference>
<organism evidence="10 11">
    <name type="scientific">Candidatus Gallacutalibacter pullicola</name>
    <dbReference type="NCBI Taxonomy" id="2840830"/>
    <lineage>
        <taxon>Bacteria</taxon>
        <taxon>Bacillati</taxon>
        <taxon>Bacillota</taxon>
        <taxon>Clostridia</taxon>
        <taxon>Eubacteriales</taxon>
        <taxon>Candidatus Gallacutalibacter</taxon>
    </lineage>
</organism>
<keyword evidence="5" id="KW-0547">Nucleotide-binding</keyword>
<sequence length="166" mass="17938">MTRQAVLGLGTNLGDRGGNLRHAIGALNLVPGTEVIRVSKLYETAPFDVPDPQDNYWNCCVLVQTDRSPRALLGACLGIEAAMGRVRKGYHGARVIDIDLLLFEGAQSGDPELRLPHPGILERGFVLAPLGDLFPGKNAFGLDFSAQYAAVSTEDAWEIAERLEIP</sequence>